<dbReference type="VEuPathDB" id="FungiDB:SAPIO_CDS7244"/>
<evidence type="ECO:0000313" key="5">
    <source>
        <dbReference type="Proteomes" id="UP000028545"/>
    </source>
</evidence>
<dbReference type="EMBL" id="JOWA01000110">
    <property type="protein sequence ID" value="KEZ41166.1"/>
    <property type="molecule type" value="Genomic_DNA"/>
</dbReference>
<dbReference type="KEGG" id="sapo:SAPIO_CDS7244"/>
<dbReference type="OrthoDB" id="24745at2759"/>
<dbReference type="InterPro" id="IPR038085">
    <property type="entry name" value="Rnp2-like_sf"/>
</dbReference>
<dbReference type="Gene3D" id="3.30.70.3250">
    <property type="entry name" value="Ribonuclease P, Pop5 subunit"/>
    <property type="match status" value="1"/>
</dbReference>
<dbReference type="Pfam" id="PF01900">
    <property type="entry name" value="RNase_P_Rpp14"/>
    <property type="match status" value="1"/>
</dbReference>
<dbReference type="GeneID" id="27726316"/>
<organism evidence="4 5">
    <name type="scientific">Pseudallescheria apiosperma</name>
    <name type="common">Scedosporium apiospermum</name>
    <dbReference type="NCBI Taxonomy" id="563466"/>
    <lineage>
        <taxon>Eukaryota</taxon>
        <taxon>Fungi</taxon>
        <taxon>Dikarya</taxon>
        <taxon>Ascomycota</taxon>
        <taxon>Pezizomycotina</taxon>
        <taxon>Sordariomycetes</taxon>
        <taxon>Hypocreomycetidae</taxon>
        <taxon>Microascales</taxon>
        <taxon>Microascaceae</taxon>
        <taxon>Scedosporium</taxon>
    </lineage>
</organism>
<dbReference type="Proteomes" id="UP000028545">
    <property type="component" value="Unassembled WGS sequence"/>
</dbReference>
<dbReference type="GO" id="GO:0000172">
    <property type="term" value="C:ribonuclease MRP complex"/>
    <property type="evidence" value="ECO:0007669"/>
    <property type="project" value="TreeGrafter"/>
</dbReference>
<dbReference type="RefSeq" id="XP_016640965.1">
    <property type="nucleotide sequence ID" value="XM_016789138.1"/>
</dbReference>
<gene>
    <name evidence="4" type="ORF">SAPIO_CDS7244</name>
</gene>
<dbReference type="GO" id="GO:0030681">
    <property type="term" value="C:multimeric ribonuclease P complex"/>
    <property type="evidence" value="ECO:0007669"/>
    <property type="project" value="TreeGrafter"/>
</dbReference>
<dbReference type="PANTHER" id="PTHR15441">
    <property type="entry name" value="RIBONUCLEASE P PROTEIN SUBUNIT P14"/>
    <property type="match status" value="1"/>
</dbReference>
<evidence type="ECO:0000256" key="2">
    <source>
        <dbReference type="ARBA" id="ARBA00022694"/>
    </source>
</evidence>
<evidence type="ECO:0000256" key="3">
    <source>
        <dbReference type="SAM" id="MobiDB-lite"/>
    </source>
</evidence>
<dbReference type="AlphaFoldDB" id="A0A084G1F4"/>
<feature type="region of interest" description="Disordered" evidence="3">
    <location>
        <begin position="100"/>
        <end position="120"/>
    </location>
</feature>
<reference evidence="4 5" key="1">
    <citation type="journal article" date="2014" name="Genome Announc.">
        <title>Draft genome sequence of the pathogenic fungus Scedosporium apiospermum.</title>
        <authorList>
            <person name="Vandeputte P."/>
            <person name="Ghamrawi S."/>
            <person name="Rechenmann M."/>
            <person name="Iltis A."/>
            <person name="Giraud S."/>
            <person name="Fleury M."/>
            <person name="Thornton C."/>
            <person name="Delhaes L."/>
            <person name="Meyer W."/>
            <person name="Papon N."/>
            <person name="Bouchara J.P."/>
        </authorList>
    </citation>
    <scope>NUCLEOTIDE SEQUENCE [LARGE SCALE GENOMIC DNA]</scope>
    <source>
        <strain evidence="4 5">IHEM 14462</strain>
    </source>
</reference>
<name>A0A084G1F4_PSEDA</name>
<keyword evidence="5" id="KW-1185">Reference proteome</keyword>
<evidence type="ECO:0000256" key="1">
    <source>
        <dbReference type="ARBA" id="ARBA00010800"/>
    </source>
</evidence>
<proteinExistence type="inferred from homology"/>
<dbReference type="SUPFAM" id="SSF160350">
    <property type="entry name" value="Rnp2-like"/>
    <property type="match status" value="1"/>
</dbReference>
<evidence type="ECO:0000313" key="4">
    <source>
        <dbReference type="EMBL" id="KEZ41166.1"/>
    </source>
</evidence>
<dbReference type="PANTHER" id="PTHR15441:SF2">
    <property type="entry name" value="RIBONUCLEASE P_MRP PROTEIN SUBUNIT POP5"/>
    <property type="match status" value="1"/>
</dbReference>
<protein>
    <submittedName>
        <fullName evidence="4">Uncharacterized protein</fullName>
    </submittedName>
</protein>
<sequence>MESNLSVKYLSRATSTFIVKTSRAHYRMVWAALTFMNRIPIPEGSSCIFRVVRVSGTIRKAEQEAVRRARQFILAAKEDAASGSSGSLVSLLGKPGKDGVDAMADEVMDESLSGSDGEAE</sequence>
<keyword evidence="2" id="KW-0819">tRNA processing</keyword>
<dbReference type="HOGENOM" id="CLU_2050988_0_0_1"/>
<comment type="caution">
    <text evidence="4">The sequence shown here is derived from an EMBL/GenBank/DDBJ whole genome shotgun (WGS) entry which is preliminary data.</text>
</comment>
<dbReference type="InterPro" id="IPR002759">
    <property type="entry name" value="Pop5/Rpp14/Rnp2-like"/>
</dbReference>
<dbReference type="GO" id="GO:0033204">
    <property type="term" value="F:ribonuclease P RNA binding"/>
    <property type="evidence" value="ECO:0007669"/>
    <property type="project" value="TreeGrafter"/>
</dbReference>
<dbReference type="GO" id="GO:0001682">
    <property type="term" value="P:tRNA 5'-leader removal"/>
    <property type="evidence" value="ECO:0007669"/>
    <property type="project" value="InterPro"/>
</dbReference>
<accession>A0A084G1F4</accession>
<dbReference type="GO" id="GO:0005730">
    <property type="term" value="C:nucleolus"/>
    <property type="evidence" value="ECO:0007669"/>
    <property type="project" value="TreeGrafter"/>
</dbReference>
<comment type="similarity">
    <text evidence="1">Belongs to the eukaryotic/archaeal RNase P protein component 2 family.</text>
</comment>